<evidence type="ECO:0000313" key="1">
    <source>
        <dbReference type="EMBL" id="SVE25219.1"/>
    </source>
</evidence>
<accession>A0A383BZH5</accession>
<organism evidence="1">
    <name type="scientific">marine metagenome</name>
    <dbReference type="NCBI Taxonomy" id="408172"/>
    <lineage>
        <taxon>unclassified sequences</taxon>
        <taxon>metagenomes</taxon>
        <taxon>ecological metagenomes</taxon>
    </lineage>
</organism>
<reference evidence="1" key="1">
    <citation type="submission" date="2018-05" db="EMBL/GenBank/DDBJ databases">
        <authorList>
            <person name="Lanie J.A."/>
            <person name="Ng W.-L."/>
            <person name="Kazmierczak K.M."/>
            <person name="Andrzejewski T.M."/>
            <person name="Davidsen T.M."/>
            <person name="Wayne K.J."/>
            <person name="Tettelin H."/>
            <person name="Glass J.I."/>
            <person name="Rusch D."/>
            <person name="Podicherti R."/>
            <person name="Tsui H.-C.T."/>
            <person name="Winkler M.E."/>
        </authorList>
    </citation>
    <scope>NUCLEOTIDE SEQUENCE</scope>
</reference>
<sequence>MERNFLRSAAVILSLGGATAASLRCFFE</sequence>
<proteinExistence type="predicted"/>
<gene>
    <name evidence="1" type="ORF">METZ01_LOCUS478073</name>
</gene>
<dbReference type="EMBL" id="UINC01204476">
    <property type="protein sequence ID" value="SVE25219.1"/>
    <property type="molecule type" value="Genomic_DNA"/>
</dbReference>
<name>A0A383BZH5_9ZZZZ</name>
<protein>
    <submittedName>
        <fullName evidence="1">Uncharacterized protein</fullName>
    </submittedName>
</protein>
<dbReference type="AlphaFoldDB" id="A0A383BZH5"/>